<dbReference type="EMBL" id="KI925462">
    <property type="protein sequence ID" value="ETW77876.1"/>
    <property type="molecule type" value="Genomic_DNA"/>
</dbReference>
<dbReference type="AlphaFoldDB" id="W4JYE4"/>
<organism evidence="2 3">
    <name type="scientific">Heterobasidion irregulare (strain TC 32-1)</name>
    <dbReference type="NCBI Taxonomy" id="747525"/>
    <lineage>
        <taxon>Eukaryota</taxon>
        <taxon>Fungi</taxon>
        <taxon>Dikarya</taxon>
        <taxon>Basidiomycota</taxon>
        <taxon>Agaricomycotina</taxon>
        <taxon>Agaricomycetes</taxon>
        <taxon>Russulales</taxon>
        <taxon>Bondarzewiaceae</taxon>
        <taxon>Heterobasidion</taxon>
        <taxon>Heterobasidion annosum species complex</taxon>
    </lineage>
</organism>
<evidence type="ECO:0000256" key="1">
    <source>
        <dbReference type="SAM" id="MobiDB-lite"/>
    </source>
</evidence>
<evidence type="ECO:0000313" key="3">
    <source>
        <dbReference type="Proteomes" id="UP000030671"/>
    </source>
</evidence>
<keyword evidence="3" id="KW-1185">Reference proteome</keyword>
<sequence>MEPTEESVVCSNDLAGGPNAMTTEPLSMVPQITDTTSMVPQITDTTPQEKETIARVGISWNIVSGFSFEALRKTYKTHAPTTWHLLWKFVAPKSVKKCRRMTARVY</sequence>
<dbReference type="RefSeq" id="XP_009549893.1">
    <property type="nucleotide sequence ID" value="XM_009551598.1"/>
</dbReference>
<dbReference type="Proteomes" id="UP000030671">
    <property type="component" value="Unassembled WGS sequence"/>
</dbReference>
<reference evidence="2 3" key="1">
    <citation type="journal article" date="2012" name="New Phytol.">
        <title>Insight into trade-off between wood decay and parasitism from the genome of a fungal forest pathogen.</title>
        <authorList>
            <person name="Olson A."/>
            <person name="Aerts A."/>
            <person name="Asiegbu F."/>
            <person name="Belbahri L."/>
            <person name="Bouzid O."/>
            <person name="Broberg A."/>
            <person name="Canback B."/>
            <person name="Coutinho P.M."/>
            <person name="Cullen D."/>
            <person name="Dalman K."/>
            <person name="Deflorio G."/>
            <person name="van Diepen L.T."/>
            <person name="Dunand C."/>
            <person name="Duplessis S."/>
            <person name="Durling M."/>
            <person name="Gonthier P."/>
            <person name="Grimwood J."/>
            <person name="Fossdal C.G."/>
            <person name="Hansson D."/>
            <person name="Henrissat B."/>
            <person name="Hietala A."/>
            <person name="Himmelstrand K."/>
            <person name="Hoffmeister D."/>
            <person name="Hogberg N."/>
            <person name="James T.Y."/>
            <person name="Karlsson M."/>
            <person name="Kohler A."/>
            <person name="Kues U."/>
            <person name="Lee Y.H."/>
            <person name="Lin Y.C."/>
            <person name="Lind M."/>
            <person name="Lindquist E."/>
            <person name="Lombard V."/>
            <person name="Lucas S."/>
            <person name="Lunden K."/>
            <person name="Morin E."/>
            <person name="Murat C."/>
            <person name="Park J."/>
            <person name="Raffaello T."/>
            <person name="Rouze P."/>
            <person name="Salamov A."/>
            <person name="Schmutz J."/>
            <person name="Solheim H."/>
            <person name="Stahlberg J."/>
            <person name="Velez H."/>
            <person name="de Vries R.P."/>
            <person name="Wiebenga A."/>
            <person name="Woodward S."/>
            <person name="Yakovlev I."/>
            <person name="Garbelotto M."/>
            <person name="Martin F."/>
            <person name="Grigoriev I.V."/>
            <person name="Stenlid J."/>
        </authorList>
    </citation>
    <scope>NUCLEOTIDE SEQUENCE [LARGE SCALE GENOMIC DNA]</scope>
    <source>
        <strain evidence="2 3">TC 32-1</strain>
    </source>
</reference>
<dbReference type="KEGG" id="hir:HETIRDRAFT_325164"/>
<feature type="region of interest" description="Disordered" evidence="1">
    <location>
        <begin position="1"/>
        <end position="25"/>
    </location>
</feature>
<protein>
    <submittedName>
        <fullName evidence="2">Uncharacterized protein</fullName>
    </submittedName>
</protein>
<proteinExistence type="predicted"/>
<dbReference type="HOGENOM" id="CLU_2223609_0_0_1"/>
<gene>
    <name evidence="2" type="ORF">HETIRDRAFT_325164</name>
</gene>
<dbReference type="InParanoid" id="W4JYE4"/>
<name>W4JYE4_HETIT</name>
<dbReference type="GeneID" id="20671118"/>
<evidence type="ECO:0000313" key="2">
    <source>
        <dbReference type="EMBL" id="ETW77876.1"/>
    </source>
</evidence>
<accession>W4JYE4</accession>